<dbReference type="GO" id="GO:0005524">
    <property type="term" value="F:ATP binding"/>
    <property type="evidence" value="ECO:0007669"/>
    <property type="project" value="UniProtKB-UniRule"/>
</dbReference>
<dbReference type="EMBL" id="KI894027">
    <property type="protein sequence ID" value="OBR88443.1"/>
    <property type="molecule type" value="Genomic_DNA"/>
</dbReference>
<reference evidence="9" key="2">
    <citation type="submission" date="2013-07" db="EMBL/GenBank/DDBJ databases">
        <authorList>
            <consortium name="The Broad Institute Genome Sequencing Platform"/>
            <person name="Cuomo C."/>
            <person name="Litvintseva A."/>
            <person name="Chen Y."/>
            <person name="Heitman J."/>
            <person name="Sun S."/>
            <person name="Springer D."/>
            <person name="Dromer F."/>
            <person name="Young S.K."/>
            <person name="Zeng Q."/>
            <person name="Gargeya S."/>
            <person name="Fitzgerald M."/>
            <person name="Abouelleil A."/>
            <person name="Alvarado L."/>
            <person name="Berlin A.M."/>
            <person name="Chapman S.B."/>
            <person name="Dewar J."/>
            <person name="Goldberg J."/>
            <person name="Griggs A."/>
            <person name="Gujja S."/>
            <person name="Hansen M."/>
            <person name="Howarth C."/>
            <person name="Imamovic A."/>
            <person name="Larimer J."/>
            <person name="McCowan C."/>
            <person name="Murphy C."/>
            <person name="Pearson M."/>
            <person name="Priest M."/>
            <person name="Roberts A."/>
            <person name="Saif S."/>
            <person name="Shea T."/>
            <person name="Sykes S."/>
            <person name="Wortman J."/>
            <person name="Nusbaum C."/>
            <person name="Birren B."/>
        </authorList>
    </citation>
    <scope>NUCLEOTIDE SEQUENCE</scope>
    <source>
        <strain evidence="9">CBS 10117</strain>
    </source>
</reference>
<evidence type="ECO:0000256" key="3">
    <source>
        <dbReference type="ARBA" id="ARBA00022723"/>
    </source>
</evidence>
<evidence type="ECO:0000313" key="9">
    <source>
        <dbReference type="EMBL" id="WWC57724.1"/>
    </source>
</evidence>
<feature type="transmembrane region" description="Helical" evidence="6">
    <location>
        <begin position="223"/>
        <end position="248"/>
    </location>
</feature>
<dbReference type="GeneID" id="28963959"/>
<comment type="similarity">
    <text evidence="6">Belongs to the cation transport ATPase (P-type) (TC 3.A.3) family. Type IB subfamily.</text>
</comment>
<dbReference type="PANTHER" id="PTHR46594:SF4">
    <property type="entry name" value="P-TYPE CATION-TRANSPORTING ATPASE"/>
    <property type="match status" value="1"/>
</dbReference>
<dbReference type="InterPro" id="IPR059000">
    <property type="entry name" value="ATPase_P-type_domA"/>
</dbReference>
<evidence type="ECO:0000256" key="1">
    <source>
        <dbReference type="ARBA" id="ARBA00004370"/>
    </source>
</evidence>
<dbReference type="AlphaFoldDB" id="A0A1A6AEJ0"/>
<gene>
    <name evidence="8" type="ORF">I303_00260</name>
    <name evidence="9" type="ORF">I303_100258</name>
</gene>
<keyword evidence="3 6" id="KW-0479">Metal-binding</keyword>
<feature type="domain" description="P-type ATPase A" evidence="7">
    <location>
        <begin position="290"/>
        <end position="394"/>
    </location>
</feature>
<dbReference type="InterPro" id="IPR023299">
    <property type="entry name" value="ATPase_P-typ_cyto_dom_N"/>
</dbReference>
<feature type="transmembrane region" description="Helical" evidence="6">
    <location>
        <begin position="191"/>
        <end position="211"/>
    </location>
</feature>
<dbReference type="GO" id="GO:0016020">
    <property type="term" value="C:membrane"/>
    <property type="evidence" value="ECO:0007669"/>
    <property type="project" value="UniProtKB-SubCell"/>
</dbReference>
<feature type="transmembrane region" description="Helical" evidence="6">
    <location>
        <begin position="412"/>
        <end position="433"/>
    </location>
</feature>
<dbReference type="Gene3D" id="3.40.1110.10">
    <property type="entry name" value="Calcium-transporting ATPase, cytoplasmic domain N"/>
    <property type="match status" value="1"/>
</dbReference>
<dbReference type="VEuPathDB" id="FungiDB:I303_00260"/>
<feature type="transmembrane region" description="Helical" evidence="6">
    <location>
        <begin position="453"/>
        <end position="481"/>
    </location>
</feature>
<comment type="subcellular location">
    <subcellularLocation>
        <location evidence="1 6">Membrane</location>
    </subcellularLocation>
</comment>
<dbReference type="InterPro" id="IPR023214">
    <property type="entry name" value="HAD_sf"/>
</dbReference>
<dbReference type="NCBIfam" id="TIGR01494">
    <property type="entry name" value="ATPase_P-type"/>
    <property type="match status" value="2"/>
</dbReference>
<evidence type="ECO:0000256" key="2">
    <source>
        <dbReference type="ARBA" id="ARBA00022692"/>
    </source>
</evidence>
<dbReference type="Gene3D" id="2.70.150.10">
    <property type="entry name" value="Calcium-transporting ATPase, cytoplasmic transduction domain A"/>
    <property type="match status" value="1"/>
</dbReference>
<dbReference type="SUPFAM" id="SSF81665">
    <property type="entry name" value="Calcium ATPase, transmembrane domain M"/>
    <property type="match status" value="1"/>
</dbReference>
<dbReference type="PANTHER" id="PTHR46594">
    <property type="entry name" value="P-TYPE CATION-TRANSPORTING ATPASE"/>
    <property type="match status" value="1"/>
</dbReference>
<organism evidence="8">
    <name type="scientific">Kwoniella dejecticola CBS 10117</name>
    <dbReference type="NCBI Taxonomy" id="1296121"/>
    <lineage>
        <taxon>Eukaryota</taxon>
        <taxon>Fungi</taxon>
        <taxon>Dikarya</taxon>
        <taxon>Basidiomycota</taxon>
        <taxon>Agaricomycotina</taxon>
        <taxon>Tremellomycetes</taxon>
        <taxon>Tremellales</taxon>
        <taxon>Cryptococcaceae</taxon>
        <taxon>Kwoniella</taxon>
    </lineage>
</organism>
<name>A0A1A6AEJ0_9TREE</name>
<dbReference type="InterPro" id="IPR036412">
    <property type="entry name" value="HAD-like_sf"/>
</dbReference>
<keyword evidence="6" id="KW-0547">Nucleotide-binding</keyword>
<dbReference type="GO" id="GO:0046872">
    <property type="term" value="F:metal ion binding"/>
    <property type="evidence" value="ECO:0007669"/>
    <property type="project" value="UniProtKB-KW"/>
</dbReference>
<dbReference type="Pfam" id="PF00702">
    <property type="entry name" value="Hydrolase"/>
    <property type="match status" value="1"/>
</dbReference>
<evidence type="ECO:0000313" key="8">
    <source>
        <dbReference type="EMBL" id="OBR88443.1"/>
    </source>
</evidence>
<dbReference type="Pfam" id="PF00122">
    <property type="entry name" value="E1-E2_ATPase"/>
    <property type="match status" value="1"/>
</dbReference>
<dbReference type="InterPro" id="IPR027256">
    <property type="entry name" value="P-typ_ATPase_IB"/>
</dbReference>
<evidence type="ECO:0000313" key="10">
    <source>
        <dbReference type="Proteomes" id="UP000078595"/>
    </source>
</evidence>
<dbReference type="GO" id="GO:0019829">
    <property type="term" value="F:ATPase-coupled monoatomic cation transmembrane transporter activity"/>
    <property type="evidence" value="ECO:0007669"/>
    <property type="project" value="InterPro"/>
</dbReference>
<dbReference type="STRING" id="1296121.A0A1A6AEJ0"/>
<evidence type="ECO:0000256" key="4">
    <source>
        <dbReference type="ARBA" id="ARBA00022989"/>
    </source>
</evidence>
<dbReference type="SUPFAM" id="SSF56784">
    <property type="entry name" value="HAD-like"/>
    <property type="match status" value="1"/>
</dbReference>
<dbReference type="PRINTS" id="PR00119">
    <property type="entry name" value="CATATPASE"/>
</dbReference>
<accession>A0A1A6AEJ0</accession>
<evidence type="ECO:0000256" key="5">
    <source>
        <dbReference type="ARBA" id="ARBA00023136"/>
    </source>
</evidence>
<feature type="transmembrane region" description="Helical" evidence="6">
    <location>
        <begin position="254"/>
        <end position="272"/>
    </location>
</feature>
<dbReference type="NCBIfam" id="TIGR01525">
    <property type="entry name" value="ATPase-IB_hvy"/>
    <property type="match status" value="1"/>
</dbReference>
<reference evidence="9" key="3">
    <citation type="submission" date="2024-02" db="EMBL/GenBank/DDBJ databases">
        <title>Comparative genomics of Cryptococcus and Kwoniella reveals pathogenesis evolution and contrasting modes of karyotype evolution via chromosome fusion or intercentromeric recombination.</title>
        <authorList>
            <person name="Coelho M.A."/>
            <person name="David-Palma M."/>
            <person name="Shea T."/>
            <person name="Bowers K."/>
            <person name="McGinley-Smith S."/>
            <person name="Mohammad A.W."/>
            <person name="Gnirke A."/>
            <person name="Yurkov A.M."/>
            <person name="Nowrousian M."/>
            <person name="Sun S."/>
            <person name="Cuomo C.A."/>
            <person name="Heitman J."/>
        </authorList>
    </citation>
    <scope>NUCLEOTIDE SEQUENCE</scope>
    <source>
        <strain evidence="9">CBS 10117</strain>
    </source>
</reference>
<dbReference type="InterPro" id="IPR001757">
    <property type="entry name" value="P_typ_ATPase"/>
</dbReference>
<dbReference type="OrthoDB" id="432719at2759"/>
<dbReference type="Gene3D" id="3.40.50.1000">
    <property type="entry name" value="HAD superfamily/HAD-like"/>
    <property type="match status" value="1"/>
</dbReference>
<dbReference type="SUPFAM" id="SSF81653">
    <property type="entry name" value="Calcium ATPase, transduction domain A"/>
    <property type="match status" value="1"/>
</dbReference>
<dbReference type="Proteomes" id="UP000078595">
    <property type="component" value="Chromosome 1"/>
</dbReference>
<keyword evidence="2 6" id="KW-0812">Transmembrane</keyword>
<dbReference type="GO" id="GO:0016887">
    <property type="term" value="F:ATP hydrolysis activity"/>
    <property type="evidence" value="ECO:0007669"/>
    <property type="project" value="InterPro"/>
</dbReference>
<keyword evidence="4 6" id="KW-1133">Transmembrane helix</keyword>
<protein>
    <recommendedName>
        <fullName evidence="7">P-type ATPase A domain-containing protein</fullName>
    </recommendedName>
</protein>
<dbReference type="EMBL" id="CP144530">
    <property type="protein sequence ID" value="WWC57724.1"/>
    <property type="molecule type" value="Genomic_DNA"/>
</dbReference>
<keyword evidence="10" id="KW-1185">Reference proteome</keyword>
<evidence type="ECO:0000256" key="6">
    <source>
        <dbReference type="RuleBase" id="RU362081"/>
    </source>
</evidence>
<sequence length="816" mass="87815">MDCPDCLNKVKRAFKVLDGANIIAMDYMRGIVEADCDMNISEPDIIARFVARATGFGTRLAEDTLENADTTIILPVQFGKLPPHNVLDRYDISGVPTNLKRDKGETHGGQVDFIFKVDRRASLRPRDLVDQLKTYGPELKLVSTNRHQARINRDLNLVSLRTLASAVLTVPILVLVWSISLPDHGSTVYRAVELGLSTCVMVIAEPIYTGSFRSAWYMHEADLGLLTAVSTLITYFFSLIAFVFQAAGSPFSDPLFETLGLLITLVYVGRTVQAFTRKMAYMATESVGRLQPTTARLVGENGVDCDKQDIIDTRLIHYDDILRVSAGEIMPTDGLIVSGTADLDESTITGESIPVTKQPGASVLAGTKVVQGSIDILVTRLIANNSLSSVVQALNKAQNSGSTYQDFADKMAAILLPVAGSVSVISFLVWTLVTRYVRHETWSDSVVNGIKYAIAVMAVACPCALTLAVSLVCCLGVAVGLREGVVFRTAESLLSANQAKAIAFDKTGTLSQGNLAVIHEEVVGDLSKRLICDLTGSNAHPVSTAIRKHLEAQGMTTNDHLLGDIEIVPGGGMKCNFMDIPILAGNPTFTNTADHPSVSSVISQGGWSLFTVTFGENLIALYGLSDQPRNGSSQLIDTLTKQGKHIVILSGDNQQAVNHFSRSIHFDSQYAFGGLLPADKADHVGILEREVGKTIFVGDGINDTLALNQASISIAVGSGTGKDIAMAASSIVLLSSDMVRCFKATMDISRLARIHALVSIAWCGIYFFFAILLASGAAVNFSIPPQYAGLGEVVSVLPVILVAAHLWVRRRWIKAN</sequence>
<feature type="transmembrane region" description="Helical" evidence="6">
    <location>
        <begin position="787"/>
        <end position="808"/>
    </location>
</feature>
<evidence type="ECO:0000259" key="7">
    <source>
        <dbReference type="Pfam" id="PF00122"/>
    </source>
</evidence>
<dbReference type="InterPro" id="IPR008250">
    <property type="entry name" value="ATPase_P-typ_transduc_dom_A_sf"/>
</dbReference>
<keyword evidence="5 6" id="KW-0472">Membrane</keyword>
<feature type="transmembrane region" description="Helical" evidence="6">
    <location>
        <begin position="158"/>
        <end position="179"/>
    </location>
</feature>
<keyword evidence="6" id="KW-0067">ATP-binding</keyword>
<dbReference type="RefSeq" id="XP_018266285.1">
    <property type="nucleotide sequence ID" value="XM_018403631.1"/>
</dbReference>
<feature type="transmembrane region" description="Helical" evidence="6">
    <location>
        <begin position="756"/>
        <end position="781"/>
    </location>
</feature>
<dbReference type="InterPro" id="IPR023298">
    <property type="entry name" value="ATPase_P-typ_TM_dom_sf"/>
</dbReference>
<dbReference type="KEGG" id="kdj:28963959"/>
<proteinExistence type="inferred from homology"/>
<reference evidence="8" key="1">
    <citation type="submission" date="2013-07" db="EMBL/GenBank/DDBJ databases">
        <title>The Genome Sequence of Cryptococcus dejecticola CBS10117.</title>
        <authorList>
            <consortium name="The Broad Institute Genome Sequencing Platform"/>
            <person name="Cuomo C."/>
            <person name="Litvintseva A."/>
            <person name="Chen Y."/>
            <person name="Heitman J."/>
            <person name="Sun S."/>
            <person name="Springer D."/>
            <person name="Dromer F."/>
            <person name="Young S.K."/>
            <person name="Zeng Q."/>
            <person name="Gargeya S."/>
            <person name="Fitzgerald M."/>
            <person name="Abouelleil A."/>
            <person name="Alvarado L."/>
            <person name="Berlin A.M."/>
            <person name="Chapman S.B."/>
            <person name="Dewar J."/>
            <person name="Goldberg J."/>
            <person name="Griggs A."/>
            <person name="Gujja S."/>
            <person name="Hansen M."/>
            <person name="Howarth C."/>
            <person name="Imamovic A."/>
            <person name="Larimer J."/>
            <person name="McCowan C."/>
            <person name="Murphy C."/>
            <person name="Pearson M."/>
            <person name="Priest M."/>
            <person name="Roberts A."/>
            <person name="Saif S."/>
            <person name="Shea T."/>
            <person name="Sykes S."/>
            <person name="Wortman J."/>
            <person name="Nusbaum C."/>
            <person name="Birren B."/>
        </authorList>
    </citation>
    <scope>NUCLEOTIDE SEQUENCE [LARGE SCALE GENOMIC DNA]</scope>
    <source>
        <strain evidence="8">CBS 10117</strain>
    </source>
</reference>